<dbReference type="RefSeq" id="WP_202337124.1">
    <property type="nucleotide sequence ID" value="NZ_CP068439.1"/>
</dbReference>
<keyword evidence="3" id="KW-1185">Reference proteome</keyword>
<reference evidence="2 3" key="1">
    <citation type="submission" date="2021-01" db="EMBL/GenBank/DDBJ databases">
        <title>Aequorivita sp. strain KX20305, a bacterium isolated from the sediment collected at a cold seep field in South China Sea.</title>
        <authorList>
            <person name="Zhang H."/>
            <person name="Li C."/>
        </authorList>
    </citation>
    <scope>NUCLEOTIDE SEQUENCE [LARGE SCALE GENOMIC DNA]</scope>
    <source>
        <strain evidence="2 3">KX20305</strain>
    </source>
</reference>
<evidence type="ECO:0000256" key="1">
    <source>
        <dbReference type="SAM" id="SignalP"/>
    </source>
</evidence>
<organism evidence="2 3">
    <name type="scientific">Aequorivita iocasae</name>
    <dbReference type="NCBI Taxonomy" id="2803865"/>
    <lineage>
        <taxon>Bacteria</taxon>
        <taxon>Pseudomonadati</taxon>
        <taxon>Bacteroidota</taxon>
        <taxon>Flavobacteriia</taxon>
        <taxon>Flavobacteriales</taxon>
        <taxon>Flavobacteriaceae</taxon>
        <taxon>Aequorivita</taxon>
    </lineage>
</organism>
<dbReference type="EMBL" id="CP068439">
    <property type="protein sequence ID" value="QQX77223.1"/>
    <property type="molecule type" value="Genomic_DNA"/>
</dbReference>
<keyword evidence="1" id="KW-0732">Signal</keyword>
<accession>A0ABX7DT91</accession>
<proteinExistence type="predicted"/>
<gene>
    <name evidence="2" type="ORF">JK629_02830</name>
</gene>
<dbReference type="Proteomes" id="UP000629420">
    <property type="component" value="Chromosome"/>
</dbReference>
<evidence type="ECO:0000313" key="3">
    <source>
        <dbReference type="Proteomes" id="UP000629420"/>
    </source>
</evidence>
<feature type="chain" id="PRO_5045540894" description="Peptidylprolyl isomerase" evidence="1">
    <location>
        <begin position="24"/>
        <end position="113"/>
    </location>
</feature>
<protein>
    <recommendedName>
        <fullName evidence="4">Peptidylprolyl isomerase</fullName>
    </recommendedName>
</protein>
<evidence type="ECO:0008006" key="4">
    <source>
        <dbReference type="Google" id="ProtNLM"/>
    </source>
</evidence>
<evidence type="ECO:0000313" key="2">
    <source>
        <dbReference type="EMBL" id="QQX77223.1"/>
    </source>
</evidence>
<name>A0ABX7DT91_9FLAO</name>
<feature type="signal peptide" evidence="1">
    <location>
        <begin position="1"/>
        <end position="23"/>
    </location>
</feature>
<sequence>MRNLLTVFAFAATMLFGIQNASAQELSQDNTRPEVIAKTETAKLTETLDLTGDQSRTIFRALVAKEVAYRKNNLTTDTNSNSAEKKQIDNQLKDAMKKTLTAEQYAKWLKINN</sequence>